<keyword evidence="4" id="KW-0805">Transcription regulation</keyword>
<feature type="region of interest" description="Disordered" evidence="9">
    <location>
        <begin position="185"/>
        <end position="206"/>
    </location>
</feature>
<protein>
    <recommendedName>
        <fullName evidence="10">Dof-type domain-containing protein</fullName>
    </recommendedName>
</protein>
<sequence length="206" mass="22863">MRTSFRIPASLGSCRGIVGIGIGREERAAISFLSRQEPLRRGRKEPEAREAGEDPPCPRCNSMATKFCYYNNYNLNQPRHFCKNCQRYWTAGGTMRNVPVGAGRRKNKHSAAYCRHITVVKAPLSPEEHAPVFPAEEKSNSAGGEGWGENAPCFSGIHGLTPFQSTPWRPTGASPGCRRLLRRAWGRSIRDRARPNQRGASGSPRL</sequence>
<keyword evidence="3" id="KW-0862">Zinc</keyword>
<keyword evidence="2 8" id="KW-0863">Zinc-finger</keyword>
<evidence type="ECO:0000259" key="10">
    <source>
        <dbReference type="PROSITE" id="PS50884"/>
    </source>
</evidence>
<evidence type="ECO:0000256" key="4">
    <source>
        <dbReference type="ARBA" id="ARBA00023015"/>
    </source>
</evidence>
<gene>
    <name evidence="11" type="ORF">SI7747_09011585</name>
</gene>
<dbReference type="GO" id="GO:0008270">
    <property type="term" value="F:zinc ion binding"/>
    <property type="evidence" value="ECO:0007669"/>
    <property type="project" value="UniProtKB-KW"/>
</dbReference>
<comment type="subcellular location">
    <subcellularLocation>
        <location evidence="8">Nucleus</location>
    </subcellularLocation>
</comment>
<evidence type="ECO:0000313" key="11">
    <source>
        <dbReference type="EMBL" id="CAA2625858.1"/>
    </source>
</evidence>
<organism evidence="11">
    <name type="scientific">Spirodela intermedia</name>
    <name type="common">Intermediate duckweed</name>
    <dbReference type="NCBI Taxonomy" id="51605"/>
    <lineage>
        <taxon>Eukaryota</taxon>
        <taxon>Viridiplantae</taxon>
        <taxon>Streptophyta</taxon>
        <taxon>Embryophyta</taxon>
        <taxon>Tracheophyta</taxon>
        <taxon>Spermatophyta</taxon>
        <taxon>Magnoliopsida</taxon>
        <taxon>Liliopsida</taxon>
        <taxon>Araceae</taxon>
        <taxon>Lemnoideae</taxon>
        <taxon>Spirodela</taxon>
    </lineage>
</organism>
<dbReference type="GO" id="GO:0003677">
    <property type="term" value="F:DNA binding"/>
    <property type="evidence" value="ECO:0007669"/>
    <property type="project" value="UniProtKB-UniRule"/>
</dbReference>
<dbReference type="EMBL" id="CACRZD030000009">
    <property type="protein sequence ID" value="CAA6665196.1"/>
    <property type="molecule type" value="Genomic_DNA"/>
</dbReference>
<reference evidence="11 12" key="1">
    <citation type="submission" date="2019-12" db="EMBL/GenBank/DDBJ databases">
        <authorList>
            <person name="Scholz U."/>
            <person name="Mascher M."/>
            <person name="Fiebig A."/>
        </authorList>
    </citation>
    <scope>NUCLEOTIDE SEQUENCE</scope>
</reference>
<evidence type="ECO:0000256" key="6">
    <source>
        <dbReference type="ARBA" id="ARBA00023163"/>
    </source>
</evidence>
<dbReference type="PROSITE" id="PS01361">
    <property type="entry name" value="ZF_DOF_1"/>
    <property type="match status" value="1"/>
</dbReference>
<dbReference type="Proteomes" id="UP001189122">
    <property type="component" value="Unassembled WGS sequence"/>
</dbReference>
<dbReference type="PROSITE" id="PS50884">
    <property type="entry name" value="ZF_DOF_2"/>
    <property type="match status" value="1"/>
</dbReference>
<dbReference type="Pfam" id="PF02701">
    <property type="entry name" value="Zn_ribbon_Dof"/>
    <property type="match status" value="1"/>
</dbReference>
<evidence type="ECO:0000256" key="1">
    <source>
        <dbReference type="ARBA" id="ARBA00022723"/>
    </source>
</evidence>
<evidence type="ECO:0000256" key="8">
    <source>
        <dbReference type="PROSITE-ProRule" id="PRU00071"/>
    </source>
</evidence>
<keyword evidence="5 8" id="KW-0238">DNA-binding</keyword>
<keyword evidence="7 8" id="KW-0539">Nucleus</keyword>
<dbReference type="GO" id="GO:0005634">
    <property type="term" value="C:nucleus"/>
    <property type="evidence" value="ECO:0007669"/>
    <property type="project" value="UniProtKB-SubCell"/>
</dbReference>
<evidence type="ECO:0000313" key="12">
    <source>
        <dbReference type="Proteomes" id="UP001189122"/>
    </source>
</evidence>
<dbReference type="AlphaFoldDB" id="A0A7I8J4N7"/>
<dbReference type="PANTHER" id="PTHR31089:SF1">
    <property type="entry name" value="CYCLIC DOF FACTOR 3"/>
    <property type="match status" value="1"/>
</dbReference>
<keyword evidence="12" id="KW-1185">Reference proteome</keyword>
<evidence type="ECO:0000256" key="3">
    <source>
        <dbReference type="ARBA" id="ARBA00022833"/>
    </source>
</evidence>
<feature type="domain" description="Dof-type" evidence="10">
    <location>
        <begin position="55"/>
        <end position="109"/>
    </location>
</feature>
<dbReference type="EMBL" id="LR743596">
    <property type="protein sequence ID" value="CAA2625858.1"/>
    <property type="molecule type" value="Genomic_DNA"/>
</dbReference>
<dbReference type="InterPro" id="IPR045174">
    <property type="entry name" value="Dof"/>
</dbReference>
<evidence type="ECO:0000256" key="9">
    <source>
        <dbReference type="SAM" id="MobiDB-lite"/>
    </source>
</evidence>
<accession>A0A7I8J4N7</accession>
<name>A0A7I8J4N7_SPIIN</name>
<keyword evidence="1" id="KW-0479">Metal-binding</keyword>
<evidence type="ECO:0000256" key="5">
    <source>
        <dbReference type="ARBA" id="ARBA00023125"/>
    </source>
</evidence>
<proteinExistence type="predicted"/>
<dbReference type="InterPro" id="IPR003851">
    <property type="entry name" value="Znf_Dof"/>
</dbReference>
<keyword evidence="6" id="KW-0804">Transcription</keyword>
<dbReference type="PANTHER" id="PTHR31089">
    <property type="entry name" value="CYCLIC DOF FACTOR 2"/>
    <property type="match status" value="1"/>
</dbReference>
<evidence type="ECO:0000256" key="7">
    <source>
        <dbReference type="ARBA" id="ARBA00023242"/>
    </source>
</evidence>
<dbReference type="GO" id="GO:0003700">
    <property type="term" value="F:DNA-binding transcription factor activity"/>
    <property type="evidence" value="ECO:0007669"/>
    <property type="project" value="InterPro"/>
</dbReference>
<evidence type="ECO:0000256" key="2">
    <source>
        <dbReference type="ARBA" id="ARBA00022771"/>
    </source>
</evidence>